<proteinExistence type="predicted"/>
<evidence type="ECO:0000313" key="2">
    <source>
        <dbReference type="EMBL" id="PIW18251.1"/>
    </source>
</evidence>
<organism evidence="2 3">
    <name type="scientific">bacterium (Candidatus Blackallbacteria) CG17_big_fil_post_rev_8_21_14_2_50_48_46</name>
    <dbReference type="NCBI Taxonomy" id="2014261"/>
    <lineage>
        <taxon>Bacteria</taxon>
        <taxon>Candidatus Blackallbacteria</taxon>
    </lineage>
</organism>
<feature type="transmembrane region" description="Helical" evidence="1">
    <location>
        <begin position="29"/>
        <end position="50"/>
    </location>
</feature>
<evidence type="ECO:0000313" key="3">
    <source>
        <dbReference type="Proteomes" id="UP000231019"/>
    </source>
</evidence>
<feature type="transmembrane region" description="Helical" evidence="1">
    <location>
        <begin position="145"/>
        <end position="165"/>
    </location>
</feature>
<dbReference type="AlphaFoldDB" id="A0A2M7G8T1"/>
<feature type="transmembrane region" description="Helical" evidence="1">
    <location>
        <begin position="381"/>
        <end position="405"/>
    </location>
</feature>
<feature type="transmembrane region" description="Helical" evidence="1">
    <location>
        <begin position="290"/>
        <end position="317"/>
    </location>
</feature>
<keyword evidence="1" id="KW-1133">Transmembrane helix</keyword>
<feature type="transmembrane region" description="Helical" evidence="1">
    <location>
        <begin position="338"/>
        <end position="361"/>
    </location>
</feature>
<sequence length="494" mass="52502">MQTLQIILIFLSFAGMTLLMVTRLMPALLALPLLAVLLALAGGVPLPYVLEYVVGAGPAKLSGAYVVAMFGGMLGAILQKTGVAENFIKKGAELSGDNPWLISVTMLSLIILLFTTLGGLGAIIMVATIVLPVLVSVGVGPLTTVGIFLLGISIGGTLNVGNWALYTGAMGLKPEQVRPFALIMFAIVFSISLLYITLQLWRDGHDLNWKKLARNSLLVLGCGAGGTVFWGMGMSEASRALVMQGLGYCMLGLKWVVGILLLALLGLVINRAIHGLNKRGEVHWSAFFSPILPLVLILLYNVNFVAAFVIGLLYAFASTWRKGHLNVLIQSCLEGAGMVMPAVILMFGIGMILIAIMGPGGDLPKEVFPNGWPVLSLIQPLVKAVIPTHPLAYVLLFTLMAPLALYRGPLNLWGMGFGLATVFLASGLPPAAVMGLLMSVGQVQGISDPTNTQNVWLANEMRVDVQKVLWNTLPYAWGAASLGLMAAALLYLRG</sequence>
<feature type="transmembrane region" description="Helical" evidence="1">
    <location>
        <begin position="245"/>
        <end position="270"/>
    </location>
</feature>
<gene>
    <name evidence="2" type="ORF">COW36_05645</name>
</gene>
<feature type="transmembrane region" description="Helical" evidence="1">
    <location>
        <begin position="100"/>
        <end position="133"/>
    </location>
</feature>
<protein>
    <submittedName>
        <fullName evidence="2">Citrate transporter</fullName>
    </submittedName>
</protein>
<keyword evidence="1" id="KW-0472">Membrane</keyword>
<feature type="transmembrane region" description="Helical" evidence="1">
    <location>
        <begin position="62"/>
        <end position="79"/>
    </location>
</feature>
<comment type="caution">
    <text evidence="2">The sequence shown here is derived from an EMBL/GenBank/DDBJ whole genome shotgun (WGS) entry which is preliminary data.</text>
</comment>
<feature type="transmembrane region" description="Helical" evidence="1">
    <location>
        <begin position="417"/>
        <end position="440"/>
    </location>
</feature>
<evidence type="ECO:0000256" key="1">
    <source>
        <dbReference type="SAM" id="Phobius"/>
    </source>
</evidence>
<feature type="transmembrane region" description="Helical" evidence="1">
    <location>
        <begin position="216"/>
        <end position="233"/>
    </location>
</feature>
<feature type="transmembrane region" description="Helical" evidence="1">
    <location>
        <begin position="177"/>
        <end position="196"/>
    </location>
</feature>
<name>A0A2M7G8T1_9BACT</name>
<accession>A0A2M7G8T1</accession>
<feature type="transmembrane region" description="Helical" evidence="1">
    <location>
        <begin position="475"/>
        <end position="492"/>
    </location>
</feature>
<feature type="transmembrane region" description="Helical" evidence="1">
    <location>
        <begin position="6"/>
        <end position="22"/>
    </location>
</feature>
<dbReference type="Proteomes" id="UP000231019">
    <property type="component" value="Unassembled WGS sequence"/>
</dbReference>
<dbReference type="EMBL" id="PFFQ01000013">
    <property type="protein sequence ID" value="PIW18251.1"/>
    <property type="molecule type" value="Genomic_DNA"/>
</dbReference>
<keyword evidence="1" id="KW-0812">Transmembrane</keyword>
<reference evidence="2 3" key="1">
    <citation type="submission" date="2017-09" db="EMBL/GenBank/DDBJ databases">
        <title>Depth-based differentiation of microbial function through sediment-hosted aquifers and enrichment of novel symbionts in the deep terrestrial subsurface.</title>
        <authorList>
            <person name="Probst A.J."/>
            <person name="Ladd B."/>
            <person name="Jarett J.K."/>
            <person name="Geller-Mcgrath D.E."/>
            <person name="Sieber C.M."/>
            <person name="Emerson J.B."/>
            <person name="Anantharaman K."/>
            <person name="Thomas B.C."/>
            <person name="Malmstrom R."/>
            <person name="Stieglmeier M."/>
            <person name="Klingl A."/>
            <person name="Woyke T."/>
            <person name="Ryan C.M."/>
            <person name="Banfield J.F."/>
        </authorList>
    </citation>
    <scope>NUCLEOTIDE SEQUENCE [LARGE SCALE GENOMIC DNA]</scope>
    <source>
        <strain evidence="2">CG17_big_fil_post_rev_8_21_14_2_50_48_46</strain>
    </source>
</reference>